<gene>
    <name evidence="13" type="ORF">QBC47DRAFT_108386</name>
</gene>
<dbReference type="GO" id="GO:0016925">
    <property type="term" value="P:protein sumoylation"/>
    <property type="evidence" value="ECO:0007669"/>
    <property type="project" value="TreeGrafter"/>
</dbReference>
<keyword evidence="4" id="KW-0808">Transferase</keyword>
<feature type="compositionally biased region" description="Acidic residues" evidence="11">
    <location>
        <begin position="373"/>
        <end position="391"/>
    </location>
</feature>
<keyword evidence="8" id="KW-0862">Zinc</keyword>
<keyword evidence="5" id="KW-0479">Metal-binding</keyword>
<comment type="pathway">
    <text evidence="2">Protein modification; protein sumoylation.</text>
</comment>
<dbReference type="GO" id="GO:0061665">
    <property type="term" value="F:SUMO ligase activity"/>
    <property type="evidence" value="ECO:0007669"/>
    <property type="project" value="TreeGrafter"/>
</dbReference>
<feature type="compositionally biased region" description="Acidic residues" evidence="11">
    <location>
        <begin position="185"/>
        <end position="209"/>
    </location>
</feature>
<evidence type="ECO:0000256" key="11">
    <source>
        <dbReference type="SAM" id="MobiDB-lite"/>
    </source>
</evidence>
<reference evidence="13" key="1">
    <citation type="submission" date="2023-06" db="EMBL/GenBank/DDBJ databases">
        <title>Genome-scale phylogeny and comparative genomics of the fungal order Sordariales.</title>
        <authorList>
            <consortium name="Lawrence Berkeley National Laboratory"/>
            <person name="Hensen N."/>
            <person name="Bonometti L."/>
            <person name="Westerberg I."/>
            <person name="Brannstrom I.O."/>
            <person name="Guillou S."/>
            <person name="Cros-Aarteil S."/>
            <person name="Calhoun S."/>
            <person name="Haridas S."/>
            <person name="Kuo A."/>
            <person name="Mondo S."/>
            <person name="Pangilinan J."/>
            <person name="Riley R."/>
            <person name="Labutti K."/>
            <person name="Andreopoulos B."/>
            <person name="Lipzen A."/>
            <person name="Chen C."/>
            <person name="Yanf M."/>
            <person name="Daum C."/>
            <person name="Ng V."/>
            <person name="Clum A."/>
            <person name="Steindorff A."/>
            <person name="Ohm R."/>
            <person name="Martin F."/>
            <person name="Silar P."/>
            <person name="Natvig D."/>
            <person name="Lalanne C."/>
            <person name="Gautier V."/>
            <person name="Ament-Velasquez S.L."/>
            <person name="Kruys A."/>
            <person name="Hutchinson M.I."/>
            <person name="Powell A.J."/>
            <person name="Barry K."/>
            <person name="Miller A.N."/>
            <person name="Grigoriev I.V."/>
            <person name="Debuchy R."/>
            <person name="Gladieux P."/>
            <person name="Thoren M.H."/>
            <person name="Johannesson H."/>
        </authorList>
    </citation>
    <scope>NUCLEOTIDE SEQUENCE</scope>
    <source>
        <strain evidence="13">PSN4</strain>
    </source>
</reference>
<feature type="compositionally biased region" description="Polar residues" evidence="11">
    <location>
        <begin position="12"/>
        <end position="21"/>
    </location>
</feature>
<dbReference type="PANTHER" id="PTHR21330:SF1">
    <property type="entry name" value="E3 SUMO-PROTEIN LIGASE NSE2"/>
    <property type="match status" value="1"/>
</dbReference>
<feature type="compositionally biased region" description="Basic and acidic residues" evidence="11">
    <location>
        <begin position="92"/>
        <end position="104"/>
    </location>
</feature>
<dbReference type="CDD" id="cd16651">
    <property type="entry name" value="SPL-RING_NSE2"/>
    <property type="match status" value="1"/>
</dbReference>
<organism evidence="13 14">
    <name type="scientific">Echria macrotheca</name>
    <dbReference type="NCBI Taxonomy" id="438768"/>
    <lineage>
        <taxon>Eukaryota</taxon>
        <taxon>Fungi</taxon>
        <taxon>Dikarya</taxon>
        <taxon>Ascomycota</taxon>
        <taxon>Pezizomycotina</taxon>
        <taxon>Sordariomycetes</taxon>
        <taxon>Sordariomycetidae</taxon>
        <taxon>Sordariales</taxon>
        <taxon>Schizotheciaceae</taxon>
        <taxon>Echria</taxon>
    </lineage>
</organism>
<dbReference type="SUPFAM" id="SSF57850">
    <property type="entry name" value="RING/U-box"/>
    <property type="match status" value="1"/>
</dbReference>
<evidence type="ECO:0000256" key="1">
    <source>
        <dbReference type="ARBA" id="ARBA00004123"/>
    </source>
</evidence>
<sequence>MPPPRLLAGSRRSAQTQNSTGGARPTLPPYEPRSQPLNEVGKHALSELARTHETRTYNEHLTQSASHLCDTVGAINDILISRRRFLANMTEKREKRGEERKSELESQLEEEVASLESDVKELTERAEAAIRDVIDARAELEDEVRVLQRVTQAAAAQQPRREQIKTERGSGGRRRRQQRDNGGISDEDEEQSDEDMLDAEQQDQQEEDPPIAGLTELLETTRRAARDEYDALTVQQRYGKNNDYISFKKTWHDSVHQDDQMPVPDVSTWFDAQGRAVQSVGPAGDDDEVVIEREVIDFRCPLTMALLKEPYSNRKCKHTHEKSAVLQFLRENRGVIKCAVCTTELREQDFFLDEFLLRKIKRAREAEQRQRDDDDDDEEGDEDDEDEDDADQSIIPGRSVNVKRERASRGPGSSRQQQQRRRIVEDIEDGESE</sequence>
<evidence type="ECO:0000256" key="5">
    <source>
        <dbReference type="ARBA" id="ARBA00022723"/>
    </source>
</evidence>
<evidence type="ECO:0000313" key="14">
    <source>
        <dbReference type="Proteomes" id="UP001239445"/>
    </source>
</evidence>
<dbReference type="Pfam" id="PF11789">
    <property type="entry name" value="zf-Nse"/>
    <property type="match status" value="1"/>
</dbReference>
<dbReference type="GO" id="GO:0008270">
    <property type="term" value="F:zinc ion binding"/>
    <property type="evidence" value="ECO:0007669"/>
    <property type="project" value="UniProtKB-KW"/>
</dbReference>
<dbReference type="Proteomes" id="UP001239445">
    <property type="component" value="Unassembled WGS sequence"/>
</dbReference>
<evidence type="ECO:0000256" key="6">
    <source>
        <dbReference type="ARBA" id="ARBA00022771"/>
    </source>
</evidence>
<dbReference type="Gene3D" id="3.30.40.10">
    <property type="entry name" value="Zinc/RING finger domain, C3HC4 (zinc finger)"/>
    <property type="match status" value="1"/>
</dbReference>
<keyword evidence="9" id="KW-0539">Nucleus</keyword>
<dbReference type="PROSITE" id="PS51044">
    <property type="entry name" value="ZF_SP_RING"/>
    <property type="match status" value="1"/>
</dbReference>
<evidence type="ECO:0000256" key="2">
    <source>
        <dbReference type="ARBA" id="ARBA00004718"/>
    </source>
</evidence>
<feature type="domain" description="SP-RING-type" evidence="12">
    <location>
        <begin position="285"/>
        <end position="365"/>
    </location>
</feature>
<feature type="region of interest" description="Disordered" evidence="11">
    <location>
        <begin position="151"/>
        <end position="212"/>
    </location>
</feature>
<evidence type="ECO:0000259" key="12">
    <source>
        <dbReference type="PROSITE" id="PS51044"/>
    </source>
</evidence>
<proteinExistence type="inferred from homology"/>
<feature type="region of interest" description="Disordered" evidence="11">
    <location>
        <begin position="1"/>
        <end position="39"/>
    </location>
</feature>
<dbReference type="EMBL" id="MU839828">
    <property type="protein sequence ID" value="KAK1759488.1"/>
    <property type="molecule type" value="Genomic_DNA"/>
</dbReference>
<keyword evidence="6 10" id="KW-0863">Zinc-finger</keyword>
<evidence type="ECO:0000256" key="8">
    <source>
        <dbReference type="ARBA" id="ARBA00022833"/>
    </source>
</evidence>
<evidence type="ECO:0000256" key="4">
    <source>
        <dbReference type="ARBA" id="ARBA00022679"/>
    </source>
</evidence>
<protein>
    <submittedName>
        <fullName evidence="13">E3 SUMO-protein ligase nse2</fullName>
    </submittedName>
</protein>
<keyword evidence="7" id="KW-0833">Ubl conjugation pathway</keyword>
<dbReference type="InterPro" id="IPR026846">
    <property type="entry name" value="Nse2(Mms21)"/>
</dbReference>
<dbReference type="GO" id="GO:0005634">
    <property type="term" value="C:nucleus"/>
    <property type="evidence" value="ECO:0007669"/>
    <property type="project" value="UniProtKB-SubCell"/>
</dbReference>
<dbReference type="AlphaFoldDB" id="A0AAJ0BJN0"/>
<evidence type="ECO:0000256" key="10">
    <source>
        <dbReference type="PROSITE-ProRule" id="PRU00452"/>
    </source>
</evidence>
<comment type="similarity">
    <text evidence="3">Belongs to the NSE2 family.</text>
</comment>
<feature type="compositionally biased region" description="Basic and acidic residues" evidence="11">
    <location>
        <begin position="159"/>
        <end position="170"/>
    </location>
</feature>
<dbReference type="InterPro" id="IPR013083">
    <property type="entry name" value="Znf_RING/FYVE/PHD"/>
</dbReference>
<dbReference type="PANTHER" id="PTHR21330">
    <property type="entry name" value="E3 SUMO-PROTEIN LIGASE NSE2"/>
    <property type="match status" value="1"/>
</dbReference>
<feature type="region of interest" description="Disordered" evidence="11">
    <location>
        <begin position="92"/>
        <end position="115"/>
    </location>
</feature>
<dbReference type="InterPro" id="IPR004181">
    <property type="entry name" value="Znf_MIZ"/>
</dbReference>
<dbReference type="GO" id="GO:0016874">
    <property type="term" value="F:ligase activity"/>
    <property type="evidence" value="ECO:0007669"/>
    <property type="project" value="UniProtKB-KW"/>
</dbReference>
<accession>A0AAJ0BJN0</accession>
<keyword evidence="14" id="KW-1185">Reference proteome</keyword>
<evidence type="ECO:0000256" key="7">
    <source>
        <dbReference type="ARBA" id="ARBA00022786"/>
    </source>
</evidence>
<comment type="subcellular location">
    <subcellularLocation>
        <location evidence="1">Nucleus</location>
    </subcellularLocation>
</comment>
<keyword evidence="13" id="KW-0436">Ligase</keyword>
<name>A0AAJ0BJN0_9PEZI</name>
<evidence type="ECO:0000256" key="3">
    <source>
        <dbReference type="ARBA" id="ARBA00008212"/>
    </source>
</evidence>
<dbReference type="GO" id="GO:0030915">
    <property type="term" value="C:Smc5-Smc6 complex"/>
    <property type="evidence" value="ECO:0007669"/>
    <property type="project" value="InterPro"/>
</dbReference>
<dbReference type="GO" id="GO:0000724">
    <property type="term" value="P:double-strand break repair via homologous recombination"/>
    <property type="evidence" value="ECO:0007669"/>
    <property type="project" value="InterPro"/>
</dbReference>
<comment type="caution">
    <text evidence="13">The sequence shown here is derived from an EMBL/GenBank/DDBJ whole genome shotgun (WGS) entry which is preliminary data.</text>
</comment>
<feature type="region of interest" description="Disordered" evidence="11">
    <location>
        <begin position="364"/>
        <end position="433"/>
    </location>
</feature>
<evidence type="ECO:0000313" key="13">
    <source>
        <dbReference type="EMBL" id="KAK1759488.1"/>
    </source>
</evidence>
<evidence type="ECO:0000256" key="9">
    <source>
        <dbReference type="ARBA" id="ARBA00023242"/>
    </source>
</evidence>